<proteinExistence type="predicted"/>
<comment type="caution">
    <text evidence="1">The sequence shown here is derived from an EMBL/GenBank/DDBJ whole genome shotgun (WGS) entry which is preliminary data.</text>
</comment>
<dbReference type="RefSeq" id="WP_183965620.1">
    <property type="nucleotide sequence ID" value="NZ_BAABEW010000001.1"/>
</dbReference>
<dbReference type="EMBL" id="JACHGB010000003">
    <property type="protein sequence ID" value="MBB5271334.1"/>
    <property type="molecule type" value="Genomic_DNA"/>
</dbReference>
<gene>
    <name evidence="1" type="ORF">HNQ70_001344</name>
</gene>
<accession>A0A7W8M8S6</accession>
<dbReference type="Proteomes" id="UP000532440">
    <property type="component" value="Unassembled WGS sequence"/>
</dbReference>
<evidence type="ECO:0000313" key="2">
    <source>
        <dbReference type="Proteomes" id="UP000532440"/>
    </source>
</evidence>
<evidence type="ECO:0000313" key="1">
    <source>
        <dbReference type="EMBL" id="MBB5271334.1"/>
    </source>
</evidence>
<reference evidence="1 2" key="1">
    <citation type="submission" date="2020-08" db="EMBL/GenBank/DDBJ databases">
        <title>Genomic Encyclopedia of Type Strains, Phase IV (KMG-IV): sequencing the most valuable type-strain genomes for metagenomic binning, comparative biology and taxonomic classification.</title>
        <authorList>
            <person name="Goeker M."/>
        </authorList>
    </citation>
    <scope>NUCLEOTIDE SEQUENCE [LARGE SCALE GENOMIC DNA]</scope>
    <source>
        <strain evidence="1 2">DSM 29781</strain>
    </source>
</reference>
<organism evidence="1 2">
    <name type="scientific">Quisquiliibacterium transsilvanicum</name>
    <dbReference type="NCBI Taxonomy" id="1549638"/>
    <lineage>
        <taxon>Bacteria</taxon>
        <taxon>Pseudomonadati</taxon>
        <taxon>Pseudomonadota</taxon>
        <taxon>Betaproteobacteria</taxon>
        <taxon>Burkholderiales</taxon>
        <taxon>Burkholderiaceae</taxon>
        <taxon>Quisquiliibacterium</taxon>
    </lineage>
</organism>
<name>A0A7W8M8S6_9BURK</name>
<protein>
    <submittedName>
        <fullName evidence="1">Uncharacterized protein</fullName>
    </submittedName>
</protein>
<keyword evidence="2" id="KW-1185">Reference proteome</keyword>
<dbReference type="InterPro" id="IPR056209">
    <property type="entry name" value="SU10_adaptor"/>
</dbReference>
<dbReference type="AlphaFoldDB" id="A0A7W8M8S6"/>
<sequence>MAITAQSIIRRVAETLQDTTSIRWPINELVRYLNDGQREIVLHRPDSMVTNAAQALVAGSKQSIPSNGAKLIEVVRNSGGAKRAIRVCEREILDAQAPGWHGLSGVTEVLHFMYDPRDPKVFYVYPPAAASGASVDLVYAALPTDVTEPADGVTYSSVTGNISVPDIYGNALQDFILYRAYTKDSEYAGNAQRAVNHYTAFANALGVELRGTLAVAPVTRGNPNAARTAALATSAG</sequence>
<dbReference type="Pfam" id="PF24175">
    <property type="entry name" value="SU10_adaptor"/>
    <property type="match status" value="1"/>
</dbReference>